<accession>A0A3A8AQY8</accession>
<sequence>MKKILLHDSNTDRIDEVLRQVNGRATAHTITSMTEVARIAMDAEAELLRRGASRTSLKGAVIIHRPAGPGKTYAKTGRRVITTCVTLERGAAHWGLVEVERDEIRADSPEICCIRLPAAATQKIAKAAFSGLSFQDRDGRPIDDLLGRALMLARLPCASMHERFALLKALTDGSGHDPAAM</sequence>
<dbReference type="Proteomes" id="UP000281128">
    <property type="component" value="Unassembled WGS sequence"/>
</dbReference>
<organism evidence="1 2">
    <name type="scientific">Roseovarius spongiae</name>
    <dbReference type="NCBI Taxonomy" id="2320272"/>
    <lineage>
        <taxon>Bacteria</taxon>
        <taxon>Pseudomonadati</taxon>
        <taxon>Pseudomonadota</taxon>
        <taxon>Alphaproteobacteria</taxon>
        <taxon>Rhodobacterales</taxon>
        <taxon>Roseobacteraceae</taxon>
        <taxon>Roseovarius</taxon>
    </lineage>
</organism>
<name>A0A3A8AQY8_9RHOB</name>
<keyword evidence="2" id="KW-1185">Reference proteome</keyword>
<comment type="caution">
    <text evidence="1">The sequence shown here is derived from an EMBL/GenBank/DDBJ whole genome shotgun (WGS) entry which is preliminary data.</text>
</comment>
<reference evidence="1 2" key="1">
    <citation type="submission" date="2018-09" db="EMBL/GenBank/DDBJ databases">
        <title>Roseovarius spongiae sp. nov., isolated from a marine sponge.</title>
        <authorList>
            <person name="Zhuang L."/>
            <person name="Luo L."/>
        </authorList>
    </citation>
    <scope>NUCLEOTIDE SEQUENCE [LARGE SCALE GENOMIC DNA]</scope>
    <source>
        <strain evidence="1 2">HN-E21</strain>
    </source>
</reference>
<proteinExistence type="predicted"/>
<evidence type="ECO:0000313" key="1">
    <source>
        <dbReference type="EMBL" id="RKF12396.1"/>
    </source>
</evidence>
<dbReference type="RefSeq" id="WP_121169038.1">
    <property type="nucleotide sequence ID" value="NZ_RAPE01000008.1"/>
</dbReference>
<protein>
    <submittedName>
        <fullName evidence="1">Uncharacterized protein</fullName>
    </submittedName>
</protein>
<dbReference type="EMBL" id="RAPE01000008">
    <property type="protein sequence ID" value="RKF12396.1"/>
    <property type="molecule type" value="Genomic_DNA"/>
</dbReference>
<evidence type="ECO:0000313" key="2">
    <source>
        <dbReference type="Proteomes" id="UP000281128"/>
    </source>
</evidence>
<gene>
    <name evidence="1" type="ORF">D6850_18160</name>
</gene>
<dbReference type="AlphaFoldDB" id="A0A3A8AQY8"/>